<proteinExistence type="predicted"/>
<evidence type="ECO:0000313" key="1">
    <source>
        <dbReference type="EMBL" id="KAI3773014.1"/>
    </source>
</evidence>
<organism evidence="1 2">
    <name type="scientific">Arctium lappa</name>
    <name type="common">Greater burdock</name>
    <name type="synonym">Lappa major</name>
    <dbReference type="NCBI Taxonomy" id="4217"/>
    <lineage>
        <taxon>Eukaryota</taxon>
        <taxon>Viridiplantae</taxon>
        <taxon>Streptophyta</taxon>
        <taxon>Embryophyta</taxon>
        <taxon>Tracheophyta</taxon>
        <taxon>Spermatophyta</taxon>
        <taxon>Magnoliopsida</taxon>
        <taxon>eudicotyledons</taxon>
        <taxon>Gunneridae</taxon>
        <taxon>Pentapetalae</taxon>
        <taxon>asterids</taxon>
        <taxon>campanulids</taxon>
        <taxon>Asterales</taxon>
        <taxon>Asteraceae</taxon>
        <taxon>Carduoideae</taxon>
        <taxon>Cardueae</taxon>
        <taxon>Arctiinae</taxon>
        <taxon>Arctium</taxon>
    </lineage>
</organism>
<reference evidence="1 2" key="2">
    <citation type="journal article" date="2022" name="Mol. Ecol. Resour.">
        <title>The genomes of chicory, endive, great burdock and yacon provide insights into Asteraceae paleo-polyploidization history and plant inulin production.</title>
        <authorList>
            <person name="Fan W."/>
            <person name="Wang S."/>
            <person name="Wang H."/>
            <person name="Wang A."/>
            <person name="Jiang F."/>
            <person name="Liu H."/>
            <person name="Zhao H."/>
            <person name="Xu D."/>
            <person name="Zhang Y."/>
        </authorList>
    </citation>
    <scope>NUCLEOTIDE SEQUENCE [LARGE SCALE GENOMIC DNA]</scope>
    <source>
        <strain evidence="2">cv. Niubang</strain>
    </source>
</reference>
<protein>
    <submittedName>
        <fullName evidence="1">Uncharacterized protein</fullName>
    </submittedName>
</protein>
<keyword evidence="2" id="KW-1185">Reference proteome</keyword>
<accession>A0ACB9FPE9</accession>
<gene>
    <name evidence="1" type="ORF">L6452_04211</name>
</gene>
<dbReference type="EMBL" id="CM042047">
    <property type="protein sequence ID" value="KAI3773014.1"/>
    <property type="molecule type" value="Genomic_DNA"/>
</dbReference>
<comment type="caution">
    <text evidence="1">The sequence shown here is derived from an EMBL/GenBank/DDBJ whole genome shotgun (WGS) entry which is preliminary data.</text>
</comment>
<reference evidence="2" key="1">
    <citation type="journal article" date="2022" name="Mol. Ecol. Resour.">
        <title>The genomes of chicory, endive, great burdock and yacon provide insights into Asteraceae palaeo-polyploidization history and plant inulin production.</title>
        <authorList>
            <person name="Fan W."/>
            <person name="Wang S."/>
            <person name="Wang H."/>
            <person name="Wang A."/>
            <person name="Jiang F."/>
            <person name="Liu H."/>
            <person name="Zhao H."/>
            <person name="Xu D."/>
            <person name="Zhang Y."/>
        </authorList>
    </citation>
    <scope>NUCLEOTIDE SEQUENCE [LARGE SCALE GENOMIC DNA]</scope>
    <source>
        <strain evidence="2">cv. Niubang</strain>
    </source>
</reference>
<sequence>MSSCQRKSPLCVIADDSIFLTIALAHLFKTSRIMSSFPVEIIQEGVICCQAPFCLPGKVVAVGITSGNQEAYSEISEFENRDKPNSYGHTNLVEKESHRRL</sequence>
<dbReference type="Proteomes" id="UP001055879">
    <property type="component" value="Linkage Group LG01"/>
</dbReference>
<evidence type="ECO:0000313" key="2">
    <source>
        <dbReference type="Proteomes" id="UP001055879"/>
    </source>
</evidence>
<name>A0ACB9FPE9_ARCLA</name>